<comment type="caution">
    <text evidence="2">The sequence shown here is derived from an EMBL/GenBank/DDBJ whole genome shotgun (WGS) entry which is preliminary data.</text>
</comment>
<dbReference type="Gene3D" id="1.25.10.10">
    <property type="entry name" value="Leucine-rich Repeat Variant"/>
    <property type="match status" value="2"/>
</dbReference>
<dbReference type="AlphaFoldDB" id="A0AAV2QJ94"/>
<dbReference type="PANTHER" id="PTHR20938:SF0">
    <property type="entry name" value="INTEGRATOR COMPLEX SUBUNIT 4"/>
    <property type="match status" value="1"/>
</dbReference>
<feature type="compositionally biased region" description="Polar residues" evidence="1">
    <location>
        <begin position="893"/>
        <end position="913"/>
    </location>
</feature>
<dbReference type="PANTHER" id="PTHR20938">
    <property type="entry name" value="INTEGRATOR COMPLEX SUBUNIT 4"/>
    <property type="match status" value="1"/>
</dbReference>
<dbReference type="InterPro" id="IPR016024">
    <property type="entry name" value="ARM-type_fold"/>
</dbReference>
<reference evidence="2 3" key="1">
    <citation type="submission" date="2024-05" db="EMBL/GenBank/DDBJ databases">
        <authorList>
            <person name="Wallberg A."/>
        </authorList>
    </citation>
    <scope>NUCLEOTIDE SEQUENCE [LARGE SCALE GENOMIC DNA]</scope>
</reference>
<accession>A0AAV2QJ94</accession>
<evidence type="ECO:0000313" key="2">
    <source>
        <dbReference type="EMBL" id="CAL4089100.1"/>
    </source>
</evidence>
<name>A0AAV2QJ94_MEGNR</name>
<protein>
    <recommendedName>
        <fullName evidence="4">Integrator complex subunit 4</fullName>
    </recommendedName>
</protein>
<dbReference type="EMBL" id="CAXKWB010007959">
    <property type="protein sequence ID" value="CAL4089100.1"/>
    <property type="molecule type" value="Genomic_DNA"/>
</dbReference>
<evidence type="ECO:0000313" key="3">
    <source>
        <dbReference type="Proteomes" id="UP001497623"/>
    </source>
</evidence>
<feature type="non-terminal residue" evidence="2">
    <location>
        <position position="957"/>
    </location>
</feature>
<gene>
    <name evidence="2" type="ORF">MNOR_LOCUS13704</name>
</gene>
<evidence type="ECO:0000256" key="1">
    <source>
        <dbReference type="SAM" id="MobiDB-lite"/>
    </source>
</evidence>
<keyword evidence="3" id="KW-1185">Reference proteome</keyword>
<dbReference type="GO" id="GO:0016180">
    <property type="term" value="P:snRNA processing"/>
    <property type="evidence" value="ECO:0007669"/>
    <property type="project" value="TreeGrafter"/>
</dbReference>
<dbReference type="InterPro" id="IPR011989">
    <property type="entry name" value="ARM-like"/>
</dbReference>
<proteinExistence type="predicted"/>
<dbReference type="SUPFAM" id="SSF48371">
    <property type="entry name" value="ARM repeat"/>
    <property type="match status" value="1"/>
</dbReference>
<dbReference type="GO" id="GO:0032039">
    <property type="term" value="C:integrator complex"/>
    <property type="evidence" value="ECO:0007669"/>
    <property type="project" value="TreeGrafter"/>
</dbReference>
<feature type="region of interest" description="Disordered" evidence="1">
    <location>
        <begin position="885"/>
        <end position="957"/>
    </location>
</feature>
<sequence length="957" mass="107005">MAMFLNPNTLSENVEILAGGPHKVPIKKLIYGPPYSLPRGPRSLLHFLFHQPWLVHQVPQLDLGLLNLPEAHPTSEIESEVSRRLLELLQDDSQPSFITCKVLALMAAIPNTQHQVQVIFEDVVSVGKRSSSGKVLSHVVHTATALSQVHPPDPKLQHQVITLALSKLNSTHYIIKVRCLESLGRLCPVDIGHVQTSIMTALVDHTTDQDNRVRTAAFNALVDVQEKNIKLSQEVYDSVCGALSDDYQCVREAALSLIKLVAECDPERMIPIPESDHHVRLIDHAFSQICNAVNDISVRVRTQAASALGSMNGVSEYFLQQTLDKKLMSNMRRKRSMHERSKAMVESGEWSSGKRWADDAPKETVKANAVNIISNGACGAFVHGLEDEFLEVRNASLDSICNLAMSNSQFSNMCLDFLGDMFNDEIEEVRLKAILVLQQIAENVSLRADQLGEVLHALKDSSLDIRESLHTFLGNTQLSTMACVKMCVTSLLDNLRRYSQDRRSIHRCLRNLGTNHPLLVQALVPELLLIHPYFDGVEPSVQDGEYICKLILVLNAAAYCSTILPLLEQHTLRHYAYLHDTLPHLVPVLKLLKKSILPMRFLRSLRLTVQKLGNFITKLKLAIYQNVCIKININMVFPQLVAFVQFSPECIFLDILLIIRIRESLVTMAIFTWLRPNHNSVQKPCHNASSRPKNQFFRILPIYQDLSAIGDTKKLFKRLKTLVLTHSIGDMVDTGVVQCLSYKLFHYIRGPQQNITDEKMAPSSFQVGVHQKINLLLNGRSMSVTIWLQLTLITHNIYFFTAVLSPKLPPSYTHPGPINKTKQSSLAIHTEAPTIVFGGPSVRRSEARVSGLSGLKVGITYGDHTSLDHRYCPSKRRIKLNTNSAHLIPPNPIQQGASAQSNPSKNLSASNLTKSKEAQTQKSSKRRTFSITKFNNDANKSHKRKHAGSGIAIKKGI</sequence>
<feature type="compositionally biased region" description="Polar residues" evidence="1">
    <location>
        <begin position="929"/>
        <end position="938"/>
    </location>
</feature>
<organism evidence="2 3">
    <name type="scientific">Meganyctiphanes norvegica</name>
    <name type="common">Northern krill</name>
    <name type="synonym">Thysanopoda norvegica</name>
    <dbReference type="NCBI Taxonomy" id="48144"/>
    <lineage>
        <taxon>Eukaryota</taxon>
        <taxon>Metazoa</taxon>
        <taxon>Ecdysozoa</taxon>
        <taxon>Arthropoda</taxon>
        <taxon>Crustacea</taxon>
        <taxon>Multicrustacea</taxon>
        <taxon>Malacostraca</taxon>
        <taxon>Eumalacostraca</taxon>
        <taxon>Eucarida</taxon>
        <taxon>Euphausiacea</taxon>
        <taxon>Euphausiidae</taxon>
        <taxon>Meganyctiphanes</taxon>
    </lineage>
</organism>
<dbReference type="Proteomes" id="UP001497623">
    <property type="component" value="Unassembled WGS sequence"/>
</dbReference>
<evidence type="ECO:0008006" key="4">
    <source>
        <dbReference type="Google" id="ProtNLM"/>
    </source>
</evidence>